<protein>
    <submittedName>
        <fullName evidence="6">Glycoside hydrolase, superfamily</fullName>
    </submittedName>
</protein>
<name>A0A0F7SF28_PHARH</name>
<dbReference type="InterPro" id="IPR041036">
    <property type="entry name" value="GH5_C"/>
</dbReference>
<dbReference type="Pfam" id="PF18564">
    <property type="entry name" value="Glyco_hydro_5_C"/>
    <property type="match status" value="1"/>
</dbReference>
<feature type="domain" description="Glycoside hydrolase family 5" evidence="4">
    <location>
        <begin position="65"/>
        <end position="128"/>
    </location>
</feature>
<dbReference type="PANTHER" id="PTHR31308:SF6">
    <property type="entry name" value="GLYCOSIDE HYDROLASE FAMILY 5 C-TERMINAL DOMAIN-CONTAINING PROTEIN"/>
    <property type="match status" value="1"/>
</dbReference>
<dbReference type="EMBL" id="LN483167">
    <property type="protein sequence ID" value="CDZ97301.1"/>
    <property type="molecule type" value="Genomic_DNA"/>
</dbReference>
<evidence type="ECO:0000256" key="1">
    <source>
        <dbReference type="ARBA" id="ARBA00005641"/>
    </source>
</evidence>
<accession>A0A0F7SF28</accession>
<dbReference type="GO" id="GO:1904462">
    <property type="term" value="P:ergosteryl 3-beta-D-glucoside catabolic process"/>
    <property type="evidence" value="ECO:0007669"/>
    <property type="project" value="TreeGrafter"/>
</dbReference>
<evidence type="ECO:0000259" key="5">
    <source>
        <dbReference type="Pfam" id="PF18564"/>
    </source>
</evidence>
<evidence type="ECO:0000313" key="6">
    <source>
        <dbReference type="EMBL" id="CDZ97301.1"/>
    </source>
</evidence>
<reference evidence="6" key="1">
    <citation type="submission" date="2014-08" db="EMBL/GenBank/DDBJ databases">
        <authorList>
            <person name="Sharma Rahul"/>
            <person name="Thines Marco"/>
        </authorList>
    </citation>
    <scope>NUCLEOTIDE SEQUENCE</scope>
</reference>
<feature type="domain" description="Glycoside hydrolase family 5 C-terminal" evidence="5">
    <location>
        <begin position="618"/>
        <end position="675"/>
    </location>
</feature>
<dbReference type="InterPro" id="IPR052066">
    <property type="entry name" value="Glycosphingolipid_Hydrolases"/>
</dbReference>
<proteinExistence type="inferred from homology"/>
<evidence type="ECO:0000256" key="2">
    <source>
        <dbReference type="ARBA" id="ARBA00022801"/>
    </source>
</evidence>
<keyword evidence="3" id="KW-0326">Glycosidase</keyword>
<dbReference type="AlphaFoldDB" id="A0A0F7SF28"/>
<organism evidence="6">
    <name type="scientific">Phaffia rhodozyma</name>
    <name type="common">Yeast</name>
    <name type="synonym">Xanthophyllomyces dendrorhous</name>
    <dbReference type="NCBI Taxonomy" id="264483"/>
    <lineage>
        <taxon>Eukaryota</taxon>
        <taxon>Fungi</taxon>
        <taxon>Dikarya</taxon>
        <taxon>Basidiomycota</taxon>
        <taxon>Agaricomycotina</taxon>
        <taxon>Tremellomycetes</taxon>
        <taxon>Cystofilobasidiales</taxon>
        <taxon>Mrakiaceae</taxon>
        <taxon>Phaffia</taxon>
    </lineage>
</organism>
<dbReference type="Pfam" id="PF00150">
    <property type="entry name" value="Cellulase"/>
    <property type="match status" value="1"/>
</dbReference>
<evidence type="ECO:0000256" key="3">
    <source>
        <dbReference type="ARBA" id="ARBA00023295"/>
    </source>
</evidence>
<dbReference type="Gene3D" id="3.20.20.80">
    <property type="entry name" value="Glycosidases"/>
    <property type="match status" value="1"/>
</dbReference>
<keyword evidence="2 6" id="KW-0378">Hydrolase</keyword>
<dbReference type="GO" id="GO:0000272">
    <property type="term" value="P:polysaccharide catabolic process"/>
    <property type="evidence" value="ECO:0007669"/>
    <property type="project" value="InterPro"/>
</dbReference>
<comment type="similarity">
    <text evidence="1">Belongs to the glycosyl hydrolase 5 (cellulase A) family.</text>
</comment>
<dbReference type="GO" id="GO:0050295">
    <property type="term" value="F:steryl-beta-glucosidase activity"/>
    <property type="evidence" value="ECO:0007669"/>
    <property type="project" value="TreeGrafter"/>
</dbReference>
<dbReference type="PANTHER" id="PTHR31308">
    <property type="match status" value="1"/>
</dbReference>
<sequence length="842" mass="93728">MIELCLIQSSDEYDRTVVLRGVNLCAKNPLGHPSHDSSYHLGLPSSPDTAGQISFVGSPFKLEDAEVHIARLTAWGFRAVRLAICWEAIEHEGPGKYDEEYIDYVVALLHKLKEGGFRVFIDPHQDCWSRASGGSGAPYWTLVACGLDPNRFQSTQATLAHGLWNGSDGRTKDEKWPDMIWQTNTFKLACLTLFTLFFAGRTFAPKCIIDGINIQDWLHEKYLNAFGRLADRIAEDGELNDVCVIGWDSINEPQEGFIGNSDLSVLREEQSFRTGPTPTAFEALKLGMGQKQKIQKYKFGSTGSKSDGYVTVDPEGQTCWLAPEEEPGGISKWGWKRDAGWTTGTCIWAVHGVWDIEQATLLQPDYFSKPVIKGSEEVDFLSDYWVPHWKLWNARIRKSHPQAIAFINPPVFGHPPTLDEADENGRVCLSPHFYDGMTLINKRLHSFNADAVGLARKTTSVLGGAYLGLENIKESMRHQFGQLTIKDTSSKNPDNGLSTDKLRSYPAVLGEIGVPFDFKKTDKLFGLIARGGSQHNYREQEKAMDTSLTGCDGKNAVGSFVWAYDCHNTKEKGDGWNGEDLSIFCKDDYRTKIPSMEVPRYMYDLLNIGARAQRAFSRPYPIALVGRLRHLDFSMDKSELTMEVEEETLPNPSTSTNRSSPVWTEVYLPYIHFTPFKLDAGADEIASLSLQPELSQQSIVFNPSSILASSASTPFSAHLISAPEKDPPLGLEIWSAETGARPRIDIKVHVHLQEGLPAQSGGGLIFEMVAVGQILKWRWVTADKAKEVDGEQTNRGVEVNSKPVKEVVPKEGKLRKYSIKIEKWLGHGLSGGLAQKISQILP</sequence>
<dbReference type="InterPro" id="IPR017853">
    <property type="entry name" value="GH"/>
</dbReference>
<dbReference type="SUPFAM" id="SSF51445">
    <property type="entry name" value="(Trans)glycosidases"/>
    <property type="match status" value="1"/>
</dbReference>
<evidence type="ECO:0000259" key="4">
    <source>
        <dbReference type="Pfam" id="PF00150"/>
    </source>
</evidence>
<dbReference type="InterPro" id="IPR001547">
    <property type="entry name" value="Glyco_hydro_5"/>
</dbReference>